<feature type="compositionally biased region" description="Basic and acidic residues" evidence="4">
    <location>
        <begin position="603"/>
        <end position="626"/>
    </location>
</feature>
<dbReference type="HOGENOM" id="CLU_006686_1_0_1"/>
<reference evidence="6" key="2">
    <citation type="submission" date="2015-01" db="EMBL/GenBank/DDBJ databases">
        <title>Evolutionary Origins and Diversification of the Mycorrhizal Mutualists.</title>
        <authorList>
            <consortium name="DOE Joint Genome Institute"/>
            <consortium name="Mycorrhizal Genomics Consortium"/>
            <person name="Kohler A."/>
            <person name="Kuo A."/>
            <person name="Nagy L.G."/>
            <person name="Floudas D."/>
            <person name="Copeland A."/>
            <person name="Barry K.W."/>
            <person name="Cichocki N."/>
            <person name="Veneault-Fourrey C."/>
            <person name="LaButti K."/>
            <person name="Lindquist E.A."/>
            <person name="Lipzen A."/>
            <person name="Lundell T."/>
            <person name="Morin E."/>
            <person name="Murat C."/>
            <person name="Riley R."/>
            <person name="Ohm R."/>
            <person name="Sun H."/>
            <person name="Tunlid A."/>
            <person name="Henrissat B."/>
            <person name="Grigoriev I.V."/>
            <person name="Hibbett D.S."/>
            <person name="Martin F."/>
        </authorList>
    </citation>
    <scope>NUCLEOTIDE SEQUENCE [LARGE SCALE GENOMIC DNA]</scope>
    <source>
        <strain evidence="6">LaAM-08-1</strain>
    </source>
</reference>
<accession>A0A0C9XC91</accession>
<dbReference type="GO" id="GO:0031415">
    <property type="term" value="C:NatA complex"/>
    <property type="evidence" value="ECO:0007669"/>
    <property type="project" value="TreeGrafter"/>
</dbReference>
<name>A0A0C9XC91_9AGAR</name>
<dbReference type="AlphaFoldDB" id="A0A0C9XC91"/>
<evidence type="ECO:0000256" key="1">
    <source>
        <dbReference type="ARBA" id="ARBA00022737"/>
    </source>
</evidence>
<dbReference type="PANTHER" id="PTHR22767">
    <property type="entry name" value="N-TERMINAL ACETYLTRANSFERASE-RELATED"/>
    <property type="match status" value="1"/>
</dbReference>
<proteinExistence type="predicted"/>
<dbReference type="PIRSF" id="PIRSF000422">
    <property type="entry name" value="N-terminal-AcTrfase-A_aux_su"/>
    <property type="match status" value="1"/>
</dbReference>
<dbReference type="SMART" id="SM00028">
    <property type="entry name" value="TPR"/>
    <property type="match status" value="6"/>
</dbReference>
<evidence type="ECO:0008006" key="7">
    <source>
        <dbReference type="Google" id="ProtNLM"/>
    </source>
</evidence>
<organism evidence="5 6">
    <name type="scientific">Laccaria amethystina LaAM-08-1</name>
    <dbReference type="NCBI Taxonomy" id="1095629"/>
    <lineage>
        <taxon>Eukaryota</taxon>
        <taxon>Fungi</taxon>
        <taxon>Dikarya</taxon>
        <taxon>Basidiomycota</taxon>
        <taxon>Agaricomycotina</taxon>
        <taxon>Agaricomycetes</taxon>
        <taxon>Agaricomycetidae</taxon>
        <taxon>Agaricales</taxon>
        <taxon>Agaricineae</taxon>
        <taxon>Hydnangiaceae</taxon>
        <taxon>Laccaria</taxon>
    </lineage>
</organism>
<dbReference type="InterPro" id="IPR021183">
    <property type="entry name" value="NatA_aux_su"/>
</dbReference>
<dbReference type="Proteomes" id="UP000054477">
    <property type="component" value="Unassembled WGS sequence"/>
</dbReference>
<protein>
    <recommendedName>
        <fullName evidence="7">N-terminal acetyltransferase A, auxiliary subunit</fullName>
    </recommendedName>
</protein>
<dbReference type="InterPro" id="IPR011990">
    <property type="entry name" value="TPR-like_helical_dom_sf"/>
</dbReference>
<reference evidence="5 6" key="1">
    <citation type="submission" date="2014-04" db="EMBL/GenBank/DDBJ databases">
        <authorList>
            <consortium name="DOE Joint Genome Institute"/>
            <person name="Kuo A."/>
            <person name="Kohler A."/>
            <person name="Nagy L.G."/>
            <person name="Floudas D."/>
            <person name="Copeland A."/>
            <person name="Barry K.W."/>
            <person name="Cichocki N."/>
            <person name="Veneault-Fourrey C."/>
            <person name="LaButti K."/>
            <person name="Lindquist E.A."/>
            <person name="Lipzen A."/>
            <person name="Lundell T."/>
            <person name="Morin E."/>
            <person name="Murat C."/>
            <person name="Sun H."/>
            <person name="Tunlid A."/>
            <person name="Henrissat B."/>
            <person name="Grigoriev I.V."/>
            <person name="Hibbett D.S."/>
            <person name="Martin F."/>
            <person name="Nordberg H.P."/>
            <person name="Cantor M.N."/>
            <person name="Hua S.X."/>
        </authorList>
    </citation>
    <scope>NUCLEOTIDE SEQUENCE [LARGE SCALE GENOMIC DNA]</scope>
    <source>
        <strain evidence="5 6">LaAM-08-1</strain>
    </source>
</reference>
<keyword evidence="1" id="KW-0677">Repeat</keyword>
<dbReference type="PROSITE" id="PS50005">
    <property type="entry name" value="TPR"/>
    <property type="match status" value="1"/>
</dbReference>
<evidence type="ECO:0000256" key="2">
    <source>
        <dbReference type="ARBA" id="ARBA00022803"/>
    </source>
</evidence>
<dbReference type="Pfam" id="PF12569">
    <property type="entry name" value="NatA_aux_su"/>
    <property type="match status" value="1"/>
</dbReference>
<dbReference type="EMBL" id="KN838759">
    <property type="protein sequence ID" value="KIJ95366.1"/>
    <property type="molecule type" value="Genomic_DNA"/>
</dbReference>
<dbReference type="Gene3D" id="1.25.40.1010">
    <property type="match status" value="1"/>
</dbReference>
<keyword evidence="2 3" id="KW-0802">TPR repeat</keyword>
<dbReference type="OrthoDB" id="10263032at2759"/>
<dbReference type="Pfam" id="PF13181">
    <property type="entry name" value="TPR_8"/>
    <property type="match status" value="1"/>
</dbReference>
<dbReference type="Gene3D" id="1.25.40.1040">
    <property type="match status" value="1"/>
</dbReference>
<dbReference type="InterPro" id="IPR019734">
    <property type="entry name" value="TPR_rpt"/>
</dbReference>
<dbReference type="PANTHER" id="PTHR22767:SF2">
    <property type="entry name" value="N(ALPHA)-ACETYLTRANSFERASE 15_16, ISOFORM A"/>
    <property type="match status" value="1"/>
</dbReference>
<dbReference type="FunFam" id="1.25.40.1040:FF:000003">
    <property type="entry name" value="N-terminal acetyltransferase A, auxiliary subunit"/>
    <property type="match status" value="1"/>
</dbReference>
<gene>
    <name evidence="5" type="ORF">K443DRAFT_683095</name>
</gene>
<evidence type="ECO:0000313" key="6">
    <source>
        <dbReference type="Proteomes" id="UP000054477"/>
    </source>
</evidence>
<feature type="repeat" description="TPR" evidence="3">
    <location>
        <begin position="85"/>
        <end position="118"/>
    </location>
</feature>
<evidence type="ECO:0000256" key="3">
    <source>
        <dbReference type="PROSITE-ProRule" id="PRU00339"/>
    </source>
</evidence>
<dbReference type="STRING" id="1095629.A0A0C9XC91"/>
<feature type="region of interest" description="Disordered" evidence="4">
    <location>
        <begin position="587"/>
        <end position="635"/>
    </location>
</feature>
<dbReference type="SUPFAM" id="SSF48452">
    <property type="entry name" value="TPR-like"/>
    <property type="match status" value="1"/>
</dbReference>
<dbReference type="Pfam" id="PF13432">
    <property type="entry name" value="TPR_16"/>
    <property type="match status" value="1"/>
</dbReference>
<keyword evidence="6" id="KW-1185">Reference proteome</keyword>
<evidence type="ECO:0000256" key="4">
    <source>
        <dbReference type="SAM" id="MobiDB-lite"/>
    </source>
</evidence>
<evidence type="ECO:0000313" key="5">
    <source>
        <dbReference type="EMBL" id="KIJ95366.1"/>
    </source>
</evidence>
<feature type="compositionally biased region" description="Basic residues" evidence="4">
    <location>
        <begin position="591"/>
        <end position="600"/>
    </location>
</feature>
<sequence>MSKPLAIPPKRALASKEATLFKDLLNHYETKQLKKGLKTADQILKKYPEHGETLCMKGLVLAHMGRREEGIDLVKKGVRFDLTSHICWHVFGLIQKGEKNYEEALKSYTQALRFDRENLNILRDAAQLQTQLRIFDGLVETRSTLLRLRPNVRQHWVGLAVAHHLNGNLTEARKILENYQRTLKNVPDYDIEHSETLLYYVHLLEEIGDLSEALSVLDANSKSRAIVDRTAIMEIRARLLTRQKSEEAEHAWRSLLEHNPDCYDYYRGYLSNIGVELDHSNPEALRVLKEFSASIPKATAPRRLALTISSGDTFKALAEPYLLTGLDKGIPSLFADIKSLYKDKEKQQAVEDIVEASLTPKDPSSSADVEPTTYLWTLYFLAQHHASLSRPDKALSLLETALSHTPTLPELHLCKARVLKRAGDYYGAARCVNDARLLDGQDRFLNTKCGKYLLRAGMSEEASTVFGLFTKKDAPSPGADLEDMQSLLYLLEEANSHRQYGKPNLALKKYMAIKKVFDEVDDDQYDFHGYNLRKFTINIYMRLLKWEDTLRSHPTYVTAAVEASKIFVAVHDDPSLVTSLSPTNLTDAEKKAKKKAKKAAQKVQDDKKASPAASEDKGLEATPQKDDDPDGLKLLASPDGLEQAAKLLHPLSTFCANNIDVWIAIYDVAVRRKKLLQALTALNHARSLDPEHPELHIRAVHLKKTASLLPQPPPAPIGPIFLETIPKIIPDDVSLETFNSQYLQRHSTCSRAILAAAKVLLNLGAPREEVEQTIFTSLRDEVTLDIPSALATLHFLESLKAPRAEDFRAACDAKFVSSTIFKTAEEQRALRQLVMKGSVDASSSPDEVVP</sequence>